<feature type="region of interest" description="Disordered" evidence="1">
    <location>
        <begin position="1"/>
        <end position="26"/>
    </location>
</feature>
<sequence length="54" mass="6112">VVRQQRVRTEGGSKGPAFPTEDGVGCAIDPPHEGWRCRERFRQQPRGRSVHDVL</sequence>
<accession>A0A6J4TW38</accession>
<evidence type="ECO:0000256" key="1">
    <source>
        <dbReference type="SAM" id="MobiDB-lite"/>
    </source>
</evidence>
<feature type="non-terminal residue" evidence="2">
    <location>
        <position position="54"/>
    </location>
</feature>
<protein>
    <submittedName>
        <fullName evidence="2">Uncharacterized protein</fullName>
    </submittedName>
</protein>
<organism evidence="2">
    <name type="scientific">uncultured Sphingomonadaceae bacterium</name>
    <dbReference type="NCBI Taxonomy" id="169976"/>
    <lineage>
        <taxon>Bacteria</taxon>
        <taxon>Pseudomonadati</taxon>
        <taxon>Pseudomonadota</taxon>
        <taxon>Alphaproteobacteria</taxon>
        <taxon>Sphingomonadales</taxon>
        <taxon>Sphingomonadaceae</taxon>
        <taxon>environmental samples</taxon>
    </lineage>
</organism>
<evidence type="ECO:0000313" key="2">
    <source>
        <dbReference type="EMBL" id="CAA9534085.1"/>
    </source>
</evidence>
<dbReference type="AlphaFoldDB" id="A0A6J4TW38"/>
<reference evidence="2" key="1">
    <citation type="submission" date="2020-02" db="EMBL/GenBank/DDBJ databases">
        <authorList>
            <person name="Meier V. D."/>
        </authorList>
    </citation>
    <scope>NUCLEOTIDE SEQUENCE</scope>
    <source>
        <strain evidence="2">AVDCRST_MAG91</strain>
    </source>
</reference>
<feature type="non-terminal residue" evidence="2">
    <location>
        <position position="1"/>
    </location>
</feature>
<dbReference type="EMBL" id="CADCVX010000560">
    <property type="protein sequence ID" value="CAA9534085.1"/>
    <property type="molecule type" value="Genomic_DNA"/>
</dbReference>
<gene>
    <name evidence="2" type="ORF">AVDCRST_MAG91-3217</name>
</gene>
<name>A0A6J4TW38_9SPHN</name>
<proteinExistence type="predicted"/>